<reference evidence="2 3" key="1">
    <citation type="journal article" date="2013" name="Genome Announc.">
        <title>Draft Genome Sequence for Desulfovibrio africanus Strain PCS.</title>
        <authorList>
            <person name="Brown S.D."/>
            <person name="Utturkar S.M."/>
            <person name="Arkin A.P."/>
            <person name="Deutschbauer A.M."/>
            <person name="Elias D.A."/>
            <person name="Hazen T.C."/>
            <person name="Chakraborty R."/>
        </authorList>
    </citation>
    <scope>NUCLEOTIDE SEQUENCE [LARGE SCALE GENOMIC DNA]</scope>
    <source>
        <strain evidence="2 3">PCS</strain>
    </source>
</reference>
<evidence type="ECO:0000313" key="3">
    <source>
        <dbReference type="Proteomes" id="UP000011922"/>
    </source>
</evidence>
<dbReference type="RefSeq" id="WP_005986409.1">
    <property type="nucleotide sequence ID" value="NZ_AOSV01000019.1"/>
</dbReference>
<accession>M5PTG0</accession>
<evidence type="ECO:0000313" key="2">
    <source>
        <dbReference type="EMBL" id="EMG37330.1"/>
    </source>
</evidence>
<protein>
    <submittedName>
        <fullName evidence="2">Uncharacterized protein</fullName>
    </submittedName>
</protein>
<gene>
    <name evidence="2" type="ORF">PCS_01842</name>
</gene>
<proteinExistence type="predicted"/>
<name>M5PTG0_DESAF</name>
<dbReference type="AlphaFoldDB" id="M5PTG0"/>
<sequence>MNIDVRARIWRAIRASSPGWTMGDLMRIAEATADEVSDYCRFLESAGFIKSHGLGAWRVTQAARSTLAAPSPDGQERISLDLVLDTASNELRLLRESTPGAWARVQKTLTRPDQQLLRGARTDTACDRMWAGVRELRKFTRKQLGQATGCAHGAVVDYIRLLCLAGLAIEAGQASQEKVYELKQDPGPERPVIRETIRRKRRKAK</sequence>
<dbReference type="Proteomes" id="UP000011922">
    <property type="component" value="Unassembled WGS sequence"/>
</dbReference>
<feature type="compositionally biased region" description="Basic and acidic residues" evidence="1">
    <location>
        <begin position="181"/>
        <end position="196"/>
    </location>
</feature>
<comment type="caution">
    <text evidence="2">The sequence shown here is derived from an EMBL/GenBank/DDBJ whole genome shotgun (WGS) entry which is preliminary data.</text>
</comment>
<feature type="region of interest" description="Disordered" evidence="1">
    <location>
        <begin position="181"/>
        <end position="205"/>
    </location>
</feature>
<dbReference type="PATRIC" id="fig|1262666.3.peg.1864"/>
<dbReference type="EMBL" id="AOSV01000019">
    <property type="protein sequence ID" value="EMG37330.1"/>
    <property type="molecule type" value="Genomic_DNA"/>
</dbReference>
<organism evidence="2 3">
    <name type="scientific">Desulfocurvibacter africanus PCS</name>
    <dbReference type="NCBI Taxonomy" id="1262666"/>
    <lineage>
        <taxon>Bacteria</taxon>
        <taxon>Pseudomonadati</taxon>
        <taxon>Thermodesulfobacteriota</taxon>
        <taxon>Desulfovibrionia</taxon>
        <taxon>Desulfovibrionales</taxon>
        <taxon>Desulfovibrionaceae</taxon>
        <taxon>Desulfocurvibacter</taxon>
    </lineage>
</organism>
<evidence type="ECO:0000256" key="1">
    <source>
        <dbReference type="SAM" id="MobiDB-lite"/>
    </source>
</evidence>